<dbReference type="InterPro" id="IPR001623">
    <property type="entry name" value="DnaJ_domain"/>
</dbReference>
<dbReference type="AlphaFoldDB" id="A0AAV0GBA5"/>
<dbReference type="PANTHER" id="PTHR45496">
    <property type="entry name" value="CHAPERONE DNAJ-DOMAIN SUPERFAMILY PROTEIN"/>
    <property type="match status" value="1"/>
</dbReference>
<dbReference type="Pfam" id="PF23551">
    <property type="entry name" value="Zn_ribbon_20"/>
    <property type="match status" value="1"/>
</dbReference>
<evidence type="ECO:0000313" key="3">
    <source>
        <dbReference type="EMBL" id="CAH9144544.1"/>
    </source>
</evidence>
<reference evidence="3" key="1">
    <citation type="submission" date="2022-07" db="EMBL/GenBank/DDBJ databases">
        <authorList>
            <person name="Macas J."/>
            <person name="Novak P."/>
            <person name="Neumann P."/>
        </authorList>
    </citation>
    <scope>NUCLEOTIDE SEQUENCE</scope>
</reference>
<dbReference type="PANTHER" id="PTHR45496:SF19">
    <property type="entry name" value="J DOMAIN-CONTAINING PROTEIN"/>
    <property type="match status" value="1"/>
</dbReference>
<feature type="compositionally biased region" description="Low complexity" evidence="1">
    <location>
        <begin position="308"/>
        <end position="317"/>
    </location>
</feature>
<feature type="compositionally biased region" description="Acidic residues" evidence="1">
    <location>
        <begin position="360"/>
        <end position="372"/>
    </location>
</feature>
<evidence type="ECO:0000256" key="1">
    <source>
        <dbReference type="SAM" id="MobiDB-lite"/>
    </source>
</evidence>
<comment type="caution">
    <text evidence="3">The sequence shown here is derived from an EMBL/GenBank/DDBJ whole genome shotgun (WGS) entry which is preliminary data.</text>
</comment>
<accession>A0AAV0GBA5</accession>
<dbReference type="PROSITE" id="PS00636">
    <property type="entry name" value="DNAJ_1"/>
    <property type="match status" value="1"/>
</dbReference>
<name>A0AAV0GBA5_9ASTE</name>
<keyword evidence="4" id="KW-1185">Reference proteome</keyword>
<dbReference type="InterPro" id="IPR036869">
    <property type="entry name" value="J_dom_sf"/>
</dbReference>
<feature type="compositionally biased region" description="Polar residues" evidence="1">
    <location>
        <begin position="345"/>
        <end position="354"/>
    </location>
</feature>
<dbReference type="CDD" id="cd06257">
    <property type="entry name" value="DnaJ"/>
    <property type="match status" value="1"/>
</dbReference>
<feature type="compositionally biased region" description="Low complexity" evidence="1">
    <location>
        <begin position="214"/>
        <end position="243"/>
    </location>
</feature>
<feature type="region of interest" description="Disordered" evidence="1">
    <location>
        <begin position="171"/>
        <end position="243"/>
    </location>
</feature>
<dbReference type="InterPro" id="IPR018253">
    <property type="entry name" value="DnaJ_domain_CS"/>
</dbReference>
<dbReference type="PROSITE" id="PS50076">
    <property type="entry name" value="DNAJ_2"/>
    <property type="match status" value="1"/>
</dbReference>
<feature type="compositionally biased region" description="Polar residues" evidence="1">
    <location>
        <begin position="318"/>
        <end position="331"/>
    </location>
</feature>
<dbReference type="Proteomes" id="UP001152523">
    <property type="component" value="Unassembled WGS sequence"/>
</dbReference>
<dbReference type="InterPro" id="IPR053052">
    <property type="entry name" value="Imprinting_Balance_Reg"/>
</dbReference>
<dbReference type="SUPFAM" id="SSF46565">
    <property type="entry name" value="Chaperone J-domain"/>
    <property type="match status" value="1"/>
</dbReference>
<evidence type="ECO:0000259" key="2">
    <source>
        <dbReference type="PROSITE" id="PS50076"/>
    </source>
</evidence>
<proteinExistence type="predicted"/>
<feature type="domain" description="J" evidence="2">
    <location>
        <begin position="74"/>
        <end position="140"/>
    </location>
</feature>
<dbReference type="Pfam" id="PF00226">
    <property type="entry name" value="DnaJ"/>
    <property type="match status" value="1"/>
</dbReference>
<feature type="compositionally biased region" description="Polar residues" evidence="1">
    <location>
        <begin position="276"/>
        <end position="286"/>
    </location>
</feature>
<gene>
    <name evidence="3" type="ORF">CEPIT_LOCUS41521</name>
</gene>
<feature type="compositionally biased region" description="Basic residues" evidence="1">
    <location>
        <begin position="534"/>
        <end position="545"/>
    </location>
</feature>
<protein>
    <recommendedName>
        <fullName evidence="2">J domain-containing protein</fullName>
    </recommendedName>
</protein>
<feature type="region of interest" description="Disordered" evidence="1">
    <location>
        <begin position="615"/>
        <end position="635"/>
    </location>
</feature>
<dbReference type="Gene3D" id="1.10.287.110">
    <property type="entry name" value="DnaJ domain"/>
    <property type="match status" value="1"/>
</dbReference>
<evidence type="ECO:0000313" key="4">
    <source>
        <dbReference type="Proteomes" id="UP001152523"/>
    </source>
</evidence>
<sequence length="665" mass="74434">MEHPFFIPNPNLTEAALRWLSIAEKLLANRDLMGSKSFATRAQESDPTLVHGGQILAIIDTLLAGDKLINNQLDYYGILQVPPDQTHDSDLISNQYRRLAVLLDPRKNSFPYADQAFRLVFDAWNVLSDPMRKSMYDKELGFFINLNPNPVSAALNPIPPQQQQPNAFTVVSNSGREQQQQAPPQQMFFTSREQQQQQQSFASGQPLTFPSREPVQQHPVHQQPVQQHPVHQQSVQQHPVHQQQVQTMAFLQQPFSGRDQQQPQPQQAQPFTFLNRQQSPQVTSIPRMNVDKLPTVTPMPGLSREPHPFSFGPSSSHAQLPQVSPTENSSLYDERNEQNVGFEGNNLSDDNVNQPKEKEGEVDETNNVELNEDEPKNDIPSFWTACPYCYHMFEYPEAYVDCTLRCQNCKMAFQAVVISSPPPIIDGKEAYFCCWGFLPLGFSVSIWEKYKDKATSWTPFSPMFSTPQAGGANVGNVYHSVVRPGNVNNRSGYGGSGVKKQHQKVIVDDDVYVNLLSDSNDESDVEWRNESSTKRKKAKRVKGKVRVTGTPKTTRKIQSENGKNVKANNAGDSFQNGPRMPAEKVKKGVVNNIRRQSGSAAKGKLDLNVEFSNEVEEPPPVMNGQMGRGEEDGIEGNGFFEGLDEFLSSLPILNAVGDENKVKAA</sequence>
<feature type="region of interest" description="Disordered" evidence="1">
    <location>
        <begin position="276"/>
        <end position="374"/>
    </location>
</feature>
<dbReference type="EMBL" id="CAMAPF010001068">
    <property type="protein sequence ID" value="CAH9144544.1"/>
    <property type="molecule type" value="Genomic_DNA"/>
</dbReference>
<feature type="region of interest" description="Disordered" evidence="1">
    <location>
        <begin position="527"/>
        <end position="546"/>
    </location>
</feature>
<dbReference type="SMART" id="SM00271">
    <property type="entry name" value="DnaJ"/>
    <property type="match status" value="1"/>
</dbReference>
<organism evidence="3 4">
    <name type="scientific">Cuscuta epithymum</name>
    <dbReference type="NCBI Taxonomy" id="186058"/>
    <lineage>
        <taxon>Eukaryota</taxon>
        <taxon>Viridiplantae</taxon>
        <taxon>Streptophyta</taxon>
        <taxon>Embryophyta</taxon>
        <taxon>Tracheophyta</taxon>
        <taxon>Spermatophyta</taxon>
        <taxon>Magnoliopsida</taxon>
        <taxon>eudicotyledons</taxon>
        <taxon>Gunneridae</taxon>
        <taxon>Pentapetalae</taxon>
        <taxon>asterids</taxon>
        <taxon>lamiids</taxon>
        <taxon>Solanales</taxon>
        <taxon>Convolvulaceae</taxon>
        <taxon>Cuscuteae</taxon>
        <taxon>Cuscuta</taxon>
        <taxon>Cuscuta subgen. Cuscuta</taxon>
    </lineage>
</organism>
<dbReference type="InterPro" id="IPR056988">
    <property type="entry name" value="Zn_ribbon_pln"/>
</dbReference>
<feature type="compositionally biased region" description="Low complexity" evidence="1">
    <location>
        <begin position="178"/>
        <end position="205"/>
    </location>
</feature>